<sequence>MAENSNGVFSDLFNAVGNTTQNAADNVINGATNVTNAAQEYANLGVSIATGAATSTLKLVQDVLSGISSTLNPKQ</sequence>
<keyword evidence="2" id="KW-1185">Reference proteome</keyword>
<proteinExistence type="predicted"/>
<dbReference type="Proteomes" id="UP000246278">
    <property type="component" value="Unassembled WGS sequence"/>
</dbReference>
<reference evidence="2" key="1">
    <citation type="submission" date="2017-10" db="EMBL/GenBank/DDBJ databases">
        <authorList>
            <person name="Gaisin V.A."/>
            <person name="Rysina M.S."/>
            <person name="Grouzdev D.S."/>
        </authorList>
    </citation>
    <scope>NUCLEOTIDE SEQUENCE [LARGE SCALE GENOMIC DNA]</scope>
    <source>
        <strain evidence="2">V1</strain>
    </source>
</reference>
<dbReference type="EMBL" id="PDNZ01000005">
    <property type="protein sequence ID" value="PWW81822.1"/>
    <property type="molecule type" value="Genomic_DNA"/>
</dbReference>
<protein>
    <submittedName>
        <fullName evidence="1">Uncharacterized protein</fullName>
    </submittedName>
</protein>
<evidence type="ECO:0000313" key="2">
    <source>
        <dbReference type="Proteomes" id="UP000246278"/>
    </source>
</evidence>
<comment type="caution">
    <text evidence="1">The sequence shown here is derived from an EMBL/GenBank/DDBJ whole genome shotgun (WGS) entry which is preliminary data.</text>
</comment>
<dbReference type="OrthoDB" id="595425at2"/>
<evidence type="ECO:0000313" key="1">
    <source>
        <dbReference type="EMBL" id="PWW81822.1"/>
    </source>
</evidence>
<organism evidence="1 2">
    <name type="scientific">Prosthecochloris marina</name>
    <dbReference type="NCBI Taxonomy" id="2017681"/>
    <lineage>
        <taxon>Bacteria</taxon>
        <taxon>Pseudomonadati</taxon>
        <taxon>Chlorobiota</taxon>
        <taxon>Chlorobiia</taxon>
        <taxon>Chlorobiales</taxon>
        <taxon>Chlorobiaceae</taxon>
        <taxon>Prosthecochloris</taxon>
    </lineage>
</organism>
<dbReference type="AlphaFoldDB" id="A0A317T531"/>
<dbReference type="RefSeq" id="WP_110023467.1">
    <property type="nucleotide sequence ID" value="NZ_PDNZ01000005.1"/>
</dbReference>
<accession>A0A317T531</accession>
<gene>
    <name evidence="1" type="ORF">CR164_08355</name>
</gene>
<name>A0A317T531_9CHLB</name>